<dbReference type="SUPFAM" id="SSF53850">
    <property type="entry name" value="Periplasmic binding protein-like II"/>
    <property type="match status" value="1"/>
</dbReference>
<dbReference type="Proteomes" id="UP000229278">
    <property type="component" value="Unassembled WGS sequence"/>
</dbReference>
<dbReference type="PANTHER" id="PTHR30024">
    <property type="entry name" value="ALIPHATIC SULFONATES-BINDING PROTEIN-RELATED"/>
    <property type="match status" value="1"/>
</dbReference>
<gene>
    <name evidence="1" type="ORF">CSA09_03260</name>
</gene>
<dbReference type="AlphaFoldDB" id="A0A2G6PFZ2"/>
<dbReference type="Gene3D" id="3.40.190.10">
    <property type="entry name" value="Periplasmic binding protein-like II"/>
    <property type="match status" value="2"/>
</dbReference>
<dbReference type="InterPro" id="IPR027024">
    <property type="entry name" value="UCP027386_ABC_sbc_TM0202"/>
</dbReference>
<dbReference type="PANTHER" id="PTHR30024:SF46">
    <property type="entry name" value="ABC TRANSPORTER, SUBSTRATE-BINDING LIPOPROTEIN"/>
    <property type="match status" value="1"/>
</dbReference>
<evidence type="ECO:0000313" key="2">
    <source>
        <dbReference type="Proteomes" id="UP000229278"/>
    </source>
</evidence>
<protein>
    <recommendedName>
        <fullName evidence="3">ABC transporter substrate-binding protein</fullName>
    </recommendedName>
</protein>
<proteinExistence type="predicted"/>
<dbReference type="PIRSF" id="PIRSF027386">
    <property type="entry name" value="UCP027386_ABC_sbc_TM0202"/>
    <property type="match status" value="1"/>
</dbReference>
<accession>A0A2G6PFZ2</accession>
<evidence type="ECO:0000313" key="1">
    <source>
        <dbReference type="EMBL" id="PIE83099.1"/>
    </source>
</evidence>
<comment type="caution">
    <text evidence="1">The sequence shown here is derived from an EMBL/GenBank/DDBJ whole genome shotgun (WGS) entry which is preliminary data.</text>
</comment>
<organism evidence="1 2">
    <name type="scientific">Candidatus Contendibacter odensensis</name>
    <dbReference type="NCBI Taxonomy" id="1400860"/>
    <lineage>
        <taxon>Bacteria</taxon>
        <taxon>Pseudomonadati</taxon>
        <taxon>Pseudomonadota</taxon>
        <taxon>Gammaproteobacteria</taxon>
        <taxon>Candidatus Competibacteraceae</taxon>
        <taxon>Candidatus Contendibacter</taxon>
    </lineage>
</organism>
<sequence>MLGTGLLASQLPHVYAQDSAATTIDTVWSPPVAPVALLGVAVRNGTTVKKYPYRVKTWNTPDQLRAGLANKTMPVTVVPSYVSANVRNRGQDVILFNILTFGLLSIIGRDQPIASLAELQGKTLLIPFKSDMPDLVLQALFRKAGLDFSRINVQYLTTPPEALGLFLAGKADYAFLPEPMATAAILKGKKSGQNVLRVIDVHREWGRIMGTHSRIPQAGLQVTRVFYDANRDFIDSLQQDLEAAVGWIESNPRSAAEIATSYLPTPAPVLEQSLLHSNLTATRTRTISTEIMLFFEELYRLNPRILGGKMPDEQLFGV</sequence>
<name>A0A2G6PFZ2_9GAMM</name>
<evidence type="ECO:0008006" key="3">
    <source>
        <dbReference type="Google" id="ProtNLM"/>
    </source>
</evidence>
<reference evidence="1 2" key="1">
    <citation type="submission" date="2017-10" db="EMBL/GenBank/DDBJ databases">
        <title>Novel microbial diversity and functional potential in the marine mammal oral microbiome.</title>
        <authorList>
            <person name="Dudek N.K."/>
            <person name="Sun C.L."/>
            <person name="Burstein D."/>
            <person name="Kantor R.S."/>
            <person name="Aliaga Goltsman D.S."/>
            <person name="Bik E.M."/>
            <person name="Thomas B.C."/>
            <person name="Banfield J.F."/>
            <person name="Relman D.A."/>
        </authorList>
    </citation>
    <scope>NUCLEOTIDE SEQUENCE [LARGE SCALE GENOMIC DNA]</scope>
    <source>
        <strain evidence="1">DOLJORAL78_50_517</strain>
    </source>
</reference>
<dbReference type="EMBL" id="PDTV01000007">
    <property type="protein sequence ID" value="PIE83099.1"/>
    <property type="molecule type" value="Genomic_DNA"/>
</dbReference>